<dbReference type="GO" id="GO:0005737">
    <property type="term" value="C:cytoplasm"/>
    <property type="evidence" value="ECO:0007669"/>
    <property type="project" value="UniProtKB-SubCell"/>
</dbReference>
<dbReference type="EMBL" id="CP031023">
    <property type="protein sequence ID" value="AZA15876.1"/>
    <property type="molecule type" value="Genomic_DNA"/>
</dbReference>
<keyword evidence="3 9" id="KW-0547">Nucleotide-binding</keyword>
<dbReference type="FunFam" id="1.20.120.140:FF:000002">
    <property type="entry name" value="Signal recognition particle receptor FtsY"/>
    <property type="match status" value="1"/>
</dbReference>
<gene>
    <name evidence="9 13" type="primary">ftsY</name>
    <name evidence="12" type="ORF">DQL93_04440</name>
    <name evidence="13" type="ORF">LOB85_02940</name>
</gene>
<dbReference type="EC" id="3.6.5.4" evidence="9"/>
<dbReference type="PROSITE" id="PS00300">
    <property type="entry name" value="SRP54"/>
    <property type="match status" value="1"/>
</dbReference>
<protein>
    <recommendedName>
        <fullName evidence="9">Signal recognition particle receptor FtsY</fullName>
        <shortName evidence="9">SRP receptor</shortName>
        <ecNumber evidence="9">3.6.5.4</ecNumber>
    </recommendedName>
</protein>
<dbReference type="PANTHER" id="PTHR43134:SF1">
    <property type="entry name" value="SIGNAL RECOGNITION PARTICLE RECEPTOR SUBUNIT ALPHA"/>
    <property type="match status" value="1"/>
</dbReference>
<feature type="domain" description="SRP54-type proteins GTP-binding" evidence="11">
    <location>
        <begin position="393"/>
        <end position="406"/>
    </location>
</feature>
<evidence type="ECO:0000256" key="4">
    <source>
        <dbReference type="ARBA" id="ARBA00022801"/>
    </source>
</evidence>
<dbReference type="SMART" id="SM00963">
    <property type="entry name" value="SRP54_N"/>
    <property type="match status" value="1"/>
</dbReference>
<reference evidence="13 14" key="2">
    <citation type="submission" date="2021-12" db="EMBL/GenBank/DDBJ databases">
        <title>Antimicrobial susceptibility of Lactobacillus delbrueckii subsp. lactis obtained from milk products and other habitats.</title>
        <authorList>
            <person name="Shani N."/>
        </authorList>
    </citation>
    <scope>NUCLEOTIDE SEQUENCE [LARGE SCALE GENOMIC DNA]</scope>
    <source>
        <strain evidence="13 14">FAM 21755</strain>
    </source>
</reference>
<evidence type="ECO:0000313" key="14">
    <source>
        <dbReference type="Proteomes" id="UP001200334"/>
    </source>
</evidence>
<dbReference type="NCBIfam" id="TIGR00064">
    <property type="entry name" value="ftsY"/>
    <property type="match status" value="1"/>
</dbReference>
<evidence type="ECO:0000256" key="10">
    <source>
        <dbReference type="SAM" id="MobiDB-lite"/>
    </source>
</evidence>
<feature type="region of interest" description="Disordered" evidence="10">
    <location>
        <begin position="1"/>
        <end position="117"/>
    </location>
</feature>
<evidence type="ECO:0000313" key="13">
    <source>
        <dbReference type="EMBL" id="MCD5563114.1"/>
    </source>
</evidence>
<dbReference type="SUPFAM" id="SSF52540">
    <property type="entry name" value="P-loop containing nucleoside triphosphate hydrolases"/>
    <property type="match status" value="1"/>
</dbReference>
<evidence type="ECO:0000256" key="7">
    <source>
        <dbReference type="ARBA" id="ARBA00023170"/>
    </source>
</evidence>
<name>A0A061C1I7_LACDL</name>
<dbReference type="InterPro" id="IPR003593">
    <property type="entry name" value="AAA+_ATPase"/>
</dbReference>
<feature type="compositionally biased region" description="Acidic residues" evidence="10">
    <location>
        <begin position="28"/>
        <end position="111"/>
    </location>
</feature>
<dbReference type="HAMAP" id="MF_00920">
    <property type="entry name" value="FtsY"/>
    <property type="match status" value="1"/>
</dbReference>
<evidence type="ECO:0000256" key="5">
    <source>
        <dbReference type="ARBA" id="ARBA00023134"/>
    </source>
</evidence>
<evidence type="ECO:0000256" key="3">
    <source>
        <dbReference type="ARBA" id="ARBA00022741"/>
    </source>
</evidence>
<dbReference type="GO" id="GO:0003924">
    <property type="term" value="F:GTPase activity"/>
    <property type="evidence" value="ECO:0007669"/>
    <property type="project" value="UniProtKB-UniRule"/>
</dbReference>
<keyword evidence="6 9" id="KW-0472">Membrane</keyword>
<dbReference type="Pfam" id="PF02881">
    <property type="entry name" value="SRP54_N"/>
    <property type="match status" value="1"/>
</dbReference>
<evidence type="ECO:0000313" key="12">
    <source>
        <dbReference type="EMBL" id="AZA15876.1"/>
    </source>
</evidence>
<dbReference type="Proteomes" id="UP001200334">
    <property type="component" value="Unassembled WGS sequence"/>
</dbReference>
<keyword evidence="7 9" id="KW-0675">Receptor</keyword>
<keyword evidence="4 9" id="KW-0378">Hydrolase</keyword>
<proteinExistence type="inferred from homology"/>
<dbReference type="InterPro" id="IPR000897">
    <property type="entry name" value="SRP54_GTPase_dom"/>
</dbReference>
<dbReference type="FunFam" id="3.40.50.300:FF:000053">
    <property type="entry name" value="Signal recognition particle receptor FtsY"/>
    <property type="match status" value="1"/>
</dbReference>
<feature type="compositionally biased region" description="Basic and acidic residues" evidence="10">
    <location>
        <begin position="1"/>
        <end position="27"/>
    </location>
</feature>
<dbReference type="GO" id="GO:0006614">
    <property type="term" value="P:SRP-dependent cotranslational protein targeting to membrane"/>
    <property type="evidence" value="ECO:0007669"/>
    <property type="project" value="InterPro"/>
</dbReference>
<evidence type="ECO:0000256" key="9">
    <source>
        <dbReference type="HAMAP-Rule" id="MF_00920"/>
    </source>
</evidence>
<reference evidence="12" key="1">
    <citation type="submission" date="2018-07" db="EMBL/GenBank/DDBJ databases">
        <authorList>
            <person name="Somerville V."/>
        </authorList>
    </citation>
    <scope>NUCLEOTIDE SEQUENCE</scope>
    <source>
        <strain evidence="12">NWC_2_2</strain>
    </source>
</reference>
<dbReference type="GO" id="GO:0005886">
    <property type="term" value="C:plasma membrane"/>
    <property type="evidence" value="ECO:0007669"/>
    <property type="project" value="UniProtKB-SubCell"/>
</dbReference>
<sequence>MGLFDRIKKSLFGQKDEEKPEEVKADQEEAAEENAETENEAVAETTETSEEAVAEKAEEQEETADEESTEAAEEESAEVTEDVEEETETTETAEEKTEAEEETTEPAEESTEEKTTELYEKGLEKSNKGFGARLNAFLAKFRTVDEDFFDDLEELLIESDVGYETSEELTDQLREEAKLQKAKSRDDLKRVIVQKLVEVYDENANSENEKLAYDPNAKPNVYLFVGVNGAGKTTTVGKLAKRFHDQGKKVLLVAADTFRAGAVEQLVEWGKRTGVPVVTGPDKADPAAVVYDGLERAIAEEADYLLVDTAGRLQNKVNLMNELEKIQRTIKKRLPDQPAETLLVLDGSTGQNALLQAKDFDKTTKLSGLVLTKLDGSSKGGVVLSIRHEMKLPVKLVGLGEKAEDLADFDAANYAVGLFHDLL</sequence>
<dbReference type="RefSeq" id="WP_003615484.1">
    <property type="nucleotide sequence ID" value="NZ_BJLO01000014.1"/>
</dbReference>
<keyword evidence="2 9" id="KW-0963">Cytoplasm</keyword>
<dbReference type="Gene3D" id="3.40.50.300">
    <property type="entry name" value="P-loop containing nucleotide triphosphate hydrolases"/>
    <property type="match status" value="1"/>
</dbReference>
<dbReference type="InterPro" id="IPR036225">
    <property type="entry name" value="SRP/SRP_N"/>
</dbReference>
<dbReference type="GO" id="GO:0005047">
    <property type="term" value="F:signal recognition particle binding"/>
    <property type="evidence" value="ECO:0007669"/>
    <property type="project" value="TreeGrafter"/>
</dbReference>
<feature type="binding site" evidence="9">
    <location>
        <begin position="372"/>
        <end position="375"/>
    </location>
    <ligand>
        <name>GTP</name>
        <dbReference type="ChEBI" id="CHEBI:37565"/>
    </ligand>
</feature>
<dbReference type="InterPro" id="IPR004390">
    <property type="entry name" value="SR_rcpt_FtsY"/>
</dbReference>
<dbReference type="GO" id="GO:0005525">
    <property type="term" value="F:GTP binding"/>
    <property type="evidence" value="ECO:0007669"/>
    <property type="project" value="UniProtKB-UniRule"/>
</dbReference>
<comment type="subunit">
    <text evidence="9">Part of the signal recognition particle protein translocation system, which is composed of SRP and FtsY.</text>
</comment>
<dbReference type="Pfam" id="PF00448">
    <property type="entry name" value="SRP54"/>
    <property type="match status" value="1"/>
</dbReference>
<dbReference type="InterPro" id="IPR013822">
    <property type="entry name" value="Signal_recog_particl_SRP54_hlx"/>
</dbReference>
<comment type="subcellular location">
    <subcellularLocation>
        <location evidence="9">Cell membrane</location>
        <topology evidence="9">Peripheral membrane protein</topology>
        <orientation evidence="9">Cytoplasmic side</orientation>
    </subcellularLocation>
    <subcellularLocation>
        <location evidence="9">Cytoplasm</location>
    </subcellularLocation>
</comment>
<dbReference type="OrthoDB" id="9804720at2"/>
<dbReference type="PANTHER" id="PTHR43134">
    <property type="entry name" value="SIGNAL RECOGNITION PARTICLE RECEPTOR SUBUNIT ALPHA"/>
    <property type="match status" value="1"/>
</dbReference>
<dbReference type="AlphaFoldDB" id="A0A061C1I7"/>
<comment type="catalytic activity">
    <reaction evidence="8 9">
        <text>GTP + H2O = GDP + phosphate + H(+)</text>
        <dbReference type="Rhea" id="RHEA:19669"/>
        <dbReference type="ChEBI" id="CHEBI:15377"/>
        <dbReference type="ChEBI" id="CHEBI:15378"/>
        <dbReference type="ChEBI" id="CHEBI:37565"/>
        <dbReference type="ChEBI" id="CHEBI:43474"/>
        <dbReference type="ChEBI" id="CHEBI:58189"/>
        <dbReference type="EC" id="3.6.5.4"/>
    </reaction>
</comment>
<dbReference type="SMART" id="SM00382">
    <property type="entry name" value="AAA"/>
    <property type="match status" value="1"/>
</dbReference>
<evidence type="ECO:0000256" key="2">
    <source>
        <dbReference type="ARBA" id="ARBA00022490"/>
    </source>
</evidence>
<accession>A0A061C1I7</accession>
<comment type="similarity">
    <text evidence="9">Belongs to the GTP-binding SRP family. FtsY subfamily.</text>
</comment>
<feature type="binding site" evidence="9">
    <location>
        <begin position="226"/>
        <end position="233"/>
    </location>
    <ligand>
        <name>GTP</name>
        <dbReference type="ChEBI" id="CHEBI:37565"/>
    </ligand>
</feature>
<dbReference type="EMBL" id="JAJNUY010000007">
    <property type="protein sequence ID" value="MCD5563114.1"/>
    <property type="molecule type" value="Genomic_DNA"/>
</dbReference>
<dbReference type="InterPro" id="IPR027417">
    <property type="entry name" value="P-loop_NTPase"/>
</dbReference>
<keyword evidence="5 9" id="KW-0342">GTP-binding</keyword>
<evidence type="ECO:0000256" key="1">
    <source>
        <dbReference type="ARBA" id="ARBA00022475"/>
    </source>
</evidence>
<evidence type="ECO:0000259" key="11">
    <source>
        <dbReference type="PROSITE" id="PS00300"/>
    </source>
</evidence>
<dbReference type="SMART" id="SM00962">
    <property type="entry name" value="SRP54"/>
    <property type="match status" value="1"/>
</dbReference>
<organism evidence="12">
    <name type="scientific">Lactobacillus delbrueckii subsp. lactis</name>
    <dbReference type="NCBI Taxonomy" id="29397"/>
    <lineage>
        <taxon>Bacteria</taxon>
        <taxon>Bacillati</taxon>
        <taxon>Bacillota</taxon>
        <taxon>Bacilli</taxon>
        <taxon>Lactobacillales</taxon>
        <taxon>Lactobacillaceae</taxon>
        <taxon>Lactobacillus</taxon>
    </lineage>
</organism>
<dbReference type="SUPFAM" id="SSF47364">
    <property type="entry name" value="Domain of the SRP/SRP receptor G-proteins"/>
    <property type="match status" value="1"/>
</dbReference>
<feature type="binding site" evidence="9">
    <location>
        <begin position="308"/>
        <end position="312"/>
    </location>
    <ligand>
        <name>GTP</name>
        <dbReference type="ChEBI" id="CHEBI:37565"/>
    </ligand>
</feature>
<keyword evidence="1 9" id="KW-1003">Cell membrane</keyword>
<dbReference type="InterPro" id="IPR042101">
    <property type="entry name" value="SRP54_N_sf"/>
</dbReference>
<dbReference type="CDD" id="cd17874">
    <property type="entry name" value="FtsY"/>
    <property type="match status" value="1"/>
</dbReference>
<dbReference type="Gene3D" id="1.20.120.140">
    <property type="entry name" value="Signal recognition particle SRP54, nucleotide-binding domain"/>
    <property type="match status" value="1"/>
</dbReference>
<comment type="function">
    <text evidence="9">Involved in targeting and insertion of nascent membrane proteins into the cytoplasmic membrane. Acts as a receptor for the complex formed by the signal recognition particle (SRP) and the ribosome-nascent chain (RNC).</text>
</comment>
<evidence type="ECO:0000256" key="8">
    <source>
        <dbReference type="ARBA" id="ARBA00048027"/>
    </source>
</evidence>
<evidence type="ECO:0000256" key="6">
    <source>
        <dbReference type="ARBA" id="ARBA00023136"/>
    </source>
</evidence>